<organism evidence="1 4">
    <name type="scientific">Acinetobacter wanghuae</name>
    <dbReference type="NCBI Taxonomy" id="2662362"/>
    <lineage>
        <taxon>Bacteria</taxon>
        <taxon>Pseudomonadati</taxon>
        <taxon>Pseudomonadota</taxon>
        <taxon>Gammaproteobacteria</taxon>
        <taxon>Moraxellales</taxon>
        <taxon>Moraxellaceae</taxon>
        <taxon>Acinetobacter</taxon>
    </lineage>
</organism>
<dbReference type="Gene3D" id="1.10.30.50">
    <property type="match status" value="1"/>
</dbReference>
<evidence type="ECO:0000313" key="1">
    <source>
        <dbReference type="EMBL" id="MQW92301.1"/>
    </source>
</evidence>
<evidence type="ECO:0000313" key="3">
    <source>
        <dbReference type="Proteomes" id="UP000327478"/>
    </source>
</evidence>
<evidence type="ECO:0000313" key="2">
    <source>
        <dbReference type="EMBL" id="QGA10539.1"/>
    </source>
</evidence>
<dbReference type="AlphaFoldDB" id="A0A5Q0P0E2"/>
<accession>A0A5Q0P0E2</accession>
<keyword evidence="3" id="KW-1185">Reference proteome</keyword>
<sequence length="224" mass="25797">MFSVSRPNTVPQSLTGTNKDYRSEEVLLTLKKMFHGKCYLCERANISDIQVEHLDPHQGDLIKKFNWNNLFYSCSRCNSIKSHTHTNILDCSIANHDISHYLILECPLTNNRDIKVTVRENSPSTQQSVNLTLMLLDECYNNTSTGIRGISRSELIKDIQRYSFQLQKIKNELLFPTEPLAQSEIDLKIEKLKAMCSPQFAYSAFWKWAITLDEDLSELVGNVF</sequence>
<evidence type="ECO:0000313" key="4">
    <source>
        <dbReference type="Proteomes" id="UP000480556"/>
    </source>
</evidence>
<gene>
    <name evidence="2" type="ORF">GFH30_03610</name>
    <name evidence="1" type="ORF">GHJ48_07835</name>
</gene>
<dbReference type="EMBL" id="WITK01000011">
    <property type="protein sequence ID" value="MQW92301.1"/>
    <property type="molecule type" value="Genomic_DNA"/>
</dbReference>
<dbReference type="RefSeq" id="WP_153370940.1">
    <property type="nucleotide sequence ID" value="NZ_CP045650.1"/>
</dbReference>
<proteinExistence type="predicted"/>
<dbReference type="EMBL" id="CP045650">
    <property type="protein sequence ID" value="QGA10539.1"/>
    <property type="molecule type" value="Genomic_DNA"/>
</dbReference>
<evidence type="ECO:0008006" key="5">
    <source>
        <dbReference type="Google" id="ProtNLM"/>
    </source>
</evidence>
<dbReference type="Proteomes" id="UP000327478">
    <property type="component" value="Chromosome"/>
</dbReference>
<reference evidence="3 4" key="1">
    <citation type="submission" date="2019-10" db="EMBL/GenBank/DDBJ databases">
        <authorList>
            <person name="Dong K."/>
        </authorList>
    </citation>
    <scope>NUCLEOTIDE SEQUENCE [LARGE SCALE GENOMIC DNA]</scope>
    <source>
        <strain evidence="2">Dk386</strain>
        <strain evidence="3">dk386</strain>
        <strain evidence="4">dk771</strain>
        <strain evidence="1">Dk771</strain>
    </source>
</reference>
<protein>
    <recommendedName>
        <fullName evidence="5">HNH endonuclease</fullName>
    </recommendedName>
</protein>
<dbReference type="Proteomes" id="UP000480556">
    <property type="component" value="Unassembled WGS sequence"/>
</dbReference>
<name>A0A5Q0P0E2_9GAMM</name>